<feature type="transmembrane region" description="Helical" evidence="1">
    <location>
        <begin position="67"/>
        <end position="88"/>
    </location>
</feature>
<proteinExistence type="predicted"/>
<evidence type="ECO:0000313" key="3">
    <source>
        <dbReference type="Proteomes" id="UP000198816"/>
    </source>
</evidence>
<feature type="transmembrane region" description="Helical" evidence="1">
    <location>
        <begin position="133"/>
        <end position="155"/>
    </location>
</feature>
<evidence type="ECO:0000256" key="1">
    <source>
        <dbReference type="SAM" id="Phobius"/>
    </source>
</evidence>
<keyword evidence="1" id="KW-1133">Transmembrane helix</keyword>
<organism evidence="2 3">
    <name type="scientific">Thiocapsa roseopersicina</name>
    <dbReference type="NCBI Taxonomy" id="1058"/>
    <lineage>
        <taxon>Bacteria</taxon>
        <taxon>Pseudomonadati</taxon>
        <taxon>Pseudomonadota</taxon>
        <taxon>Gammaproteobacteria</taxon>
        <taxon>Chromatiales</taxon>
        <taxon>Chromatiaceae</taxon>
        <taxon>Thiocapsa</taxon>
    </lineage>
</organism>
<protein>
    <submittedName>
        <fullName evidence="2">Uncharacterized protein</fullName>
    </submittedName>
</protein>
<dbReference type="EMBL" id="FNNZ01000041">
    <property type="protein sequence ID" value="SDX60588.1"/>
    <property type="molecule type" value="Genomic_DNA"/>
</dbReference>
<keyword evidence="1" id="KW-0812">Transmembrane</keyword>
<gene>
    <name evidence="2" type="ORF">SAMN05421783_14124</name>
</gene>
<dbReference type="Proteomes" id="UP000198816">
    <property type="component" value="Unassembled WGS sequence"/>
</dbReference>
<accession>A0A1H3D381</accession>
<reference evidence="3" key="1">
    <citation type="submission" date="2016-10" db="EMBL/GenBank/DDBJ databases">
        <authorList>
            <person name="Varghese N."/>
            <person name="Submissions S."/>
        </authorList>
    </citation>
    <scope>NUCLEOTIDE SEQUENCE [LARGE SCALE GENOMIC DNA]</scope>
    <source>
        <strain evidence="3">DSM 217</strain>
    </source>
</reference>
<name>A0A1H3D381_THIRO</name>
<evidence type="ECO:0000313" key="2">
    <source>
        <dbReference type="EMBL" id="SDX60588.1"/>
    </source>
</evidence>
<sequence length="157" mass="15836">MEALAALGATLADWPLAETMRRTRWGYAAASTGHVAGIALLVGALVPFDLRLLGAWASVERAVLARVLLPVAAAGLALAVSCGVLLFLAAPADYLGAPLFLAKMALVAVGVGQAAALHLWPGLAAAGAVRLRVAGALSLVCWTGALVAGRMLAFVGE</sequence>
<dbReference type="STRING" id="1058.SAMN05421783_14124"/>
<feature type="transmembrane region" description="Helical" evidence="1">
    <location>
        <begin position="27"/>
        <end position="46"/>
    </location>
</feature>
<dbReference type="AlphaFoldDB" id="A0A1H3D381"/>
<feature type="transmembrane region" description="Helical" evidence="1">
    <location>
        <begin position="100"/>
        <end position="121"/>
    </location>
</feature>
<dbReference type="RefSeq" id="WP_217633778.1">
    <property type="nucleotide sequence ID" value="NZ_FNNZ01000041.1"/>
</dbReference>
<keyword evidence="1" id="KW-0472">Membrane</keyword>
<keyword evidence="3" id="KW-1185">Reference proteome</keyword>